<accession>A0A669QDI0</accession>
<dbReference type="OMA" id="NTHTHPM"/>
<evidence type="ECO:0000313" key="3">
    <source>
        <dbReference type="Proteomes" id="UP000472261"/>
    </source>
</evidence>
<organism evidence="2 3">
    <name type="scientific">Phasianus colchicus</name>
    <name type="common">Common pheasant</name>
    <dbReference type="NCBI Taxonomy" id="9054"/>
    <lineage>
        <taxon>Eukaryota</taxon>
        <taxon>Metazoa</taxon>
        <taxon>Chordata</taxon>
        <taxon>Craniata</taxon>
        <taxon>Vertebrata</taxon>
        <taxon>Euteleostomi</taxon>
        <taxon>Archelosauria</taxon>
        <taxon>Archosauria</taxon>
        <taxon>Dinosauria</taxon>
        <taxon>Saurischia</taxon>
        <taxon>Theropoda</taxon>
        <taxon>Coelurosauria</taxon>
        <taxon>Aves</taxon>
        <taxon>Neognathae</taxon>
        <taxon>Galloanserae</taxon>
        <taxon>Galliformes</taxon>
        <taxon>Phasianidae</taxon>
        <taxon>Phasianinae</taxon>
        <taxon>Phasianus</taxon>
    </lineage>
</organism>
<proteinExistence type="predicted"/>
<reference evidence="2" key="1">
    <citation type="submission" date="2025-08" db="UniProtKB">
        <authorList>
            <consortium name="Ensembl"/>
        </authorList>
    </citation>
    <scope>IDENTIFICATION</scope>
</reference>
<dbReference type="Ensembl" id="ENSPCLT00000025268.1">
    <property type="protein sequence ID" value="ENSPCLP00000018957.1"/>
    <property type="gene ID" value="ENSPCLG00000015898.1"/>
</dbReference>
<reference evidence="2" key="2">
    <citation type="submission" date="2025-09" db="UniProtKB">
        <authorList>
            <consortium name="Ensembl"/>
        </authorList>
    </citation>
    <scope>IDENTIFICATION</scope>
</reference>
<protein>
    <submittedName>
        <fullName evidence="2">Uncharacterized protein</fullName>
    </submittedName>
</protein>
<dbReference type="AlphaFoldDB" id="A0A669QDI0"/>
<name>A0A669QDI0_PHACC</name>
<dbReference type="Proteomes" id="UP000472261">
    <property type="component" value="Unplaced"/>
</dbReference>
<keyword evidence="3" id="KW-1185">Reference proteome</keyword>
<feature type="compositionally biased region" description="Pro residues" evidence="1">
    <location>
        <begin position="82"/>
        <end position="94"/>
    </location>
</feature>
<evidence type="ECO:0000256" key="1">
    <source>
        <dbReference type="SAM" id="MobiDB-lite"/>
    </source>
</evidence>
<evidence type="ECO:0000313" key="2">
    <source>
        <dbReference type="Ensembl" id="ENSPCLP00000018957.1"/>
    </source>
</evidence>
<sequence>MQTSGLKESCRYTSVGRGGSALGHPNRDGAAGGSSSVTSPRLNFVLLQLIDLHLSTARNLQVNPTGPPLTPPNPKGYGAAPHPNPLPQHHPPLPWVTCSSGAGC</sequence>
<feature type="region of interest" description="Disordered" evidence="1">
    <location>
        <begin position="60"/>
        <end position="94"/>
    </location>
</feature>
<feature type="compositionally biased region" description="Pro residues" evidence="1">
    <location>
        <begin position="65"/>
        <end position="74"/>
    </location>
</feature>
<feature type="region of interest" description="Disordered" evidence="1">
    <location>
        <begin position="1"/>
        <end position="37"/>
    </location>
</feature>